<proteinExistence type="predicted"/>
<feature type="transmembrane region" description="Helical" evidence="2">
    <location>
        <begin position="506"/>
        <end position="523"/>
    </location>
</feature>
<sequence length="552" mass="60182">MPHSTSRVGALGAHDLKGELDMLEDRAFSTLKPVTVAIGTVFAVDADVENIKFALPKAFNTHVYVYAACHTVTLNDLHLQTSSIQTTRTSTHPYSLITFLDEDACAMARGLEDARSMAYLLSFMGFGFIAGCQLSDTSGMQHRQRVDSRRVHVLADVHDMGDSSAMRVLVKFAVQRLPKDLSRKGSAPRPSRSALRSAPPNEHTLQSIEGRSNTQTGEDSTNDVEIVASGEPQGTYDKRAVFEDPRKLILDSPRRRCAPQLMAEQDDALTLVGNAWTLGDAVVAAMPCADGEGGSRAGDLAMSSTEAGLWLWLCGSRRGRWGIGVESGRAWEMAAPLSPKMAWVACASRLPACTSAPRCSRSGLGLSCAVIVLMLAALLLVFPASWLVQAVMACPCWHRSRAPRHAARAARAGRSGRAIAIPGRRSPRRPPQHLPASDHHSYAPILCYENQLTMRVVSHFRRAAYPRTIVLATAYAAAAVSCAISFDPTSTADVEKPEHSRMYAFPFAHFFYFNCTVASWVHIDGRTVNEMTMTGDRAWYLNDIDIPPVPTD</sequence>
<evidence type="ECO:0000313" key="3">
    <source>
        <dbReference type="EMBL" id="TFY52826.1"/>
    </source>
</evidence>
<feature type="compositionally biased region" description="Polar residues" evidence="1">
    <location>
        <begin position="203"/>
        <end position="219"/>
    </location>
</feature>
<dbReference type="Proteomes" id="UP000298327">
    <property type="component" value="Unassembled WGS sequence"/>
</dbReference>
<name>A0A4Y9XRV8_9AGAM</name>
<evidence type="ECO:0000256" key="2">
    <source>
        <dbReference type="SAM" id="Phobius"/>
    </source>
</evidence>
<dbReference type="EMBL" id="SEOQ01001244">
    <property type="protein sequence ID" value="TFY52826.1"/>
    <property type="molecule type" value="Genomic_DNA"/>
</dbReference>
<organism evidence="3 4">
    <name type="scientific">Dentipellis fragilis</name>
    <dbReference type="NCBI Taxonomy" id="205917"/>
    <lineage>
        <taxon>Eukaryota</taxon>
        <taxon>Fungi</taxon>
        <taxon>Dikarya</taxon>
        <taxon>Basidiomycota</taxon>
        <taxon>Agaricomycotina</taxon>
        <taxon>Agaricomycetes</taxon>
        <taxon>Russulales</taxon>
        <taxon>Hericiaceae</taxon>
        <taxon>Dentipellis</taxon>
    </lineage>
</organism>
<feature type="transmembrane region" description="Helical" evidence="2">
    <location>
        <begin position="363"/>
        <end position="382"/>
    </location>
</feature>
<reference evidence="3 4" key="1">
    <citation type="submission" date="2019-02" db="EMBL/GenBank/DDBJ databases">
        <title>Genome sequencing of the rare red list fungi Dentipellis fragilis.</title>
        <authorList>
            <person name="Buettner E."/>
            <person name="Kellner H."/>
        </authorList>
    </citation>
    <scope>NUCLEOTIDE SEQUENCE [LARGE SCALE GENOMIC DNA]</scope>
    <source>
        <strain evidence="3 4">DSM 105465</strain>
    </source>
</reference>
<feature type="compositionally biased region" description="Low complexity" evidence="1">
    <location>
        <begin position="187"/>
        <end position="200"/>
    </location>
</feature>
<evidence type="ECO:0000256" key="1">
    <source>
        <dbReference type="SAM" id="MobiDB-lite"/>
    </source>
</evidence>
<keyword evidence="2" id="KW-0472">Membrane</keyword>
<evidence type="ECO:0000313" key="4">
    <source>
        <dbReference type="Proteomes" id="UP000298327"/>
    </source>
</evidence>
<keyword evidence="2" id="KW-0812">Transmembrane</keyword>
<dbReference type="AlphaFoldDB" id="A0A4Y9XRV8"/>
<protein>
    <submittedName>
        <fullName evidence="3">Uncharacterized protein</fullName>
    </submittedName>
</protein>
<feature type="transmembrane region" description="Helical" evidence="2">
    <location>
        <begin position="464"/>
        <end position="486"/>
    </location>
</feature>
<comment type="caution">
    <text evidence="3">The sequence shown here is derived from an EMBL/GenBank/DDBJ whole genome shotgun (WGS) entry which is preliminary data.</text>
</comment>
<keyword evidence="4" id="KW-1185">Reference proteome</keyword>
<feature type="region of interest" description="Disordered" evidence="1">
    <location>
        <begin position="180"/>
        <end position="230"/>
    </location>
</feature>
<keyword evidence="2" id="KW-1133">Transmembrane helix</keyword>
<accession>A0A4Y9XRV8</accession>
<gene>
    <name evidence="3" type="ORF">EVG20_g10385</name>
</gene>